<sequence>MTAMAATSVTYQPLAALPNGSHTPVGLAWPVNPLYDIRLGELIALSESLAVATSQIAQFDNSQTGARPAIVVRIFNDNMFNLEYLGGMRYLDDQFLAAAKPVLDLIAMQSWAICHMRPGIELELHWIPGHGHQVEQHIWADRLAKEARNSGQPFSSLAGHN</sequence>
<gene>
    <name evidence="1" type="ORF">NEMBOFW57_010912</name>
</gene>
<protein>
    <submittedName>
        <fullName evidence="1">Uncharacterized protein</fullName>
    </submittedName>
</protein>
<organism evidence="1 2">
    <name type="scientific">Staphylotrichum longicolle</name>
    <dbReference type="NCBI Taxonomy" id="669026"/>
    <lineage>
        <taxon>Eukaryota</taxon>
        <taxon>Fungi</taxon>
        <taxon>Dikarya</taxon>
        <taxon>Ascomycota</taxon>
        <taxon>Pezizomycotina</taxon>
        <taxon>Sordariomycetes</taxon>
        <taxon>Sordariomycetidae</taxon>
        <taxon>Sordariales</taxon>
        <taxon>Chaetomiaceae</taxon>
        <taxon>Staphylotrichum</taxon>
    </lineage>
</organism>
<dbReference type="AlphaFoldDB" id="A0AAD4HV67"/>
<dbReference type="SUPFAM" id="SSF53098">
    <property type="entry name" value="Ribonuclease H-like"/>
    <property type="match status" value="1"/>
</dbReference>
<proteinExistence type="predicted"/>
<comment type="caution">
    <text evidence="1">The sequence shown here is derived from an EMBL/GenBank/DDBJ whole genome shotgun (WGS) entry which is preliminary data.</text>
</comment>
<evidence type="ECO:0000313" key="1">
    <source>
        <dbReference type="EMBL" id="KAG7284536.1"/>
    </source>
</evidence>
<evidence type="ECO:0000313" key="2">
    <source>
        <dbReference type="Proteomes" id="UP001197093"/>
    </source>
</evidence>
<dbReference type="InterPro" id="IPR012337">
    <property type="entry name" value="RNaseH-like_sf"/>
</dbReference>
<dbReference type="Proteomes" id="UP001197093">
    <property type="component" value="Unassembled WGS sequence"/>
</dbReference>
<reference evidence="1" key="1">
    <citation type="submission" date="2023-02" db="EMBL/GenBank/DDBJ databases">
        <authorList>
            <person name="Palmer J.M."/>
        </authorList>
    </citation>
    <scope>NUCLEOTIDE SEQUENCE</scope>
    <source>
        <strain evidence="1">FW57</strain>
    </source>
</reference>
<accession>A0AAD4HV67</accession>
<name>A0AAD4HV67_9PEZI</name>
<keyword evidence="2" id="KW-1185">Reference proteome</keyword>
<dbReference type="EMBL" id="JAHCVI010000006">
    <property type="protein sequence ID" value="KAG7284536.1"/>
    <property type="molecule type" value="Genomic_DNA"/>
</dbReference>